<gene>
    <name evidence="1" type="ORF">GLOINDRAFT_15842</name>
</gene>
<organism evidence="1">
    <name type="scientific">Rhizophagus irregularis (strain DAOM 181602 / DAOM 197198 / MUCL 43194)</name>
    <name type="common">Arbuscular mycorrhizal fungus</name>
    <name type="synonym">Glomus intraradices</name>
    <dbReference type="NCBI Taxonomy" id="747089"/>
    <lineage>
        <taxon>Eukaryota</taxon>
        <taxon>Fungi</taxon>
        <taxon>Fungi incertae sedis</taxon>
        <taxon>Mucoromycota</taxon>
        <taxon>Glomeromycotina</taxon>
        <taxon>Glomeromycetes</taxon>
        <taxon>Glomerales</taxon>
        <taxon>Glomeraceae</taxon>
        <taxon>Rhizophagus</taxon>
    </lineage>
</organism>
<accession>U9UWW7</accession>
<dbReference type="AlphaFoldDB" id="U9UWW7"/>
<evidence type="ECO:0000313" key="1">
    <source>
        <dbReference type="EMBL" id="ESA23028.1"/>
    </source>
</evidence>
<dbReference type="EMBL" id="KI275086">
    <property type="protein sequence ID" value="ESA23028.1"/>
    <property type="molecule type" value="Genomic_DNA"/>
</dbReference>
<dbReference type="HOGENOM" id="CLU_1807219_0_0_1"/>
<sequence length="143" mass="16638">MSFLIRKIFECSLGSSTILNEVLILPSREDEGKGGVRESIVNESCEHMTEIVRGSLEYIPETLKKTNVAKQLMSMSDVCLKTTKDDVRYLLLPDELEERDIANKHTIIEENWKGNVANDHVKIAMEMKRNNFFYPKFRPQFRR</sequence>
<protein>
    <submittedName>
        <fullName evidence="1">Uncharacterized protein</fullName>
    </submittedName>
</protein>
<reference evidence="1" key="1">
    <citation type="submission" date="2013-07" db="EMBL/GenBank/DDBJ databases">
        <title>The genome of an arbuscular mycorrhizal fungus provides insights into the evolution of the oldest plant symbiosis.</title>
        <authorList>
            <consortium name="DOE Joint Genome Institute"/>
            <person name="Tisserant E."/>
            <person name="Malbreil M."/>
            <person name="Kuo A."/>
            <person name="Kohler A."/>
            <person name="Symeonidi A."/>
            <person name="Balestrini R."/>
            <person name="Charron P."/>
            <person name="Duensing N."/>
            <person name="Frei-dit-Frey N."/>
            <person name="Gianinazzi-Pearson V."/>
            <person name="Gilbert B."/>
            <person name="Handa Y."/>
            <person name="Hijri M."/>
            <person name="Kaul R."/>
            <person name="Kawaguchi M."/>
            <person name="Krajinski F."/>
            <person name="Lammers P."/>
            <person name="Lapierre D."/>
            <person name="Masclaux F.G."/>
            <person name="Murat C."/>
            <person name="Morin E."/>
            <person name="Ndikumana S."/>
            <person name="Pagni M."/>
            <person name="Petitpierre D."/>
            <person name="Requena N."/>
            <person name="Rosikiewicz P."/>
            <person name="Riley R."/>
            <person name="Saito K."/>
            <person name="San Clemente H."/>
            <person name="Shapiro H."/>
            <person name="van Tuinen D."/>
            <person name="Becard G."/>
            <person name="Bonfante P."/>
            <person name="Paszkowski U."/>
            <person name="Shachar-Hill Y."/>
            <person name="Young J.P."/>
            <person name="Sanders I.R."/>
            <person name="Henrissat B."/>
            <person name="Rensing S.A."/>
            <person name="Grigoriev I.V."/>
            <person name="Corradi N."/>
            <person name="Roux C."/>
            <person name="Martin F."/>
        </authorList>
    </citation>
    <scope>NUCLEOTIDE SEQUENCE</scope>
    <source>
        <strain evidence="1">DAOM 197198</strain>
    </source>
</reference>
<name>U9UWW7_RHIID</name>
<proteinExistence type="predicted"/>